<organism evidence="1 2">
    <name type="scientific">Sporolactobacillus inulinus</name>
    <dbReference type="NCBI Taxonomy" id="2078"/>
    <lineage>
        <taxon>Bacteria</taxon>
        <taxon>Bacillati</taxon>
        <taxon>Bacillota</taxon>
        <taxon>Bacilli</taxon>
        <taxon>Bacillales</taxon>
        <taxon>Sporolactobacillaceae</taxon>
        <taxon>Sporolactobacillus</taxon>
    </lineage>
</organism>
<reference evidence="1 2" key="1">
    <citation type="submission" date="2017-11" db="EMBL/GenBank/DDBJ databases">
        <title>Draft Genome Sequence of Sporolactobacillus inulinus NBRC 111894 Isolated from Koso, a Japanese Sugar-Vegetable Fermented Beverage.</title>
        <authorList>
            <person name="Chiou T.Y."/>
            <person name="Oshima K."/>
            <person name="Suda W."/>
            <person name="Hattori M."/>
            <person name="Takahashi T."/>
        </authorList>
    </citation>
    <scope>NUCLEOTIDE SEQUENCE [LARGE SCALE GENOMIC DNA]</scope>
    <source>
        <strain evidence="1 2">NBRC111894</strain>
    </source>
</reference>
<evidence type="ECO:0000313" key="2">
    <source>
        <dbReference type="Proteomes" id="UP000319716"/>
    </source>
</evidence>
<protein>
    <submittedName>
        <fullName evidence="1">Uncharacterized protein</fullName>
    </submittedName>
</protein>
<accession>A0A4Y1ZED4</accession>
<sequence length="41" mass="4987">MWWDKLPAYDYAHEIDAYKTNRCLKMIHDTKKYGTALLREP</sequence>
<comment type="caution">
    <text evidence="1">The sequence shown here is derived from an EMBL/GenBank/DDBJ whole genome shotgun (WGS) entry which is preliminary data.</text>
</comment>
<dbReference type="EMBL" id="BEXB01000024">
    <property type="protein sequence ID" value="GAY77300.1"/>
    <property type="molecule type" value="Genomic_DNA"/>
</dbReference>
<proteinExistence type="predicted"/>
<dbReference type="Proteomes" id="UP000319716">
    <property type="component" value="Unassembled WGS sequence"/>
</dbReference>
<name>A0A4Y1ZED4_9BACL</name>
<evidence type="ECO:0000313" key="1">
    <source>
        <dbReference type="EMBL" id="GAY77300.1"/>
    </source>
</evidence>
<gene>
    <name evidence="1" type="ORF">NBRC111894_2854</name>
</gene>
<dbReference type="AlphaFoldDB" id="A0A4Y1ZED4"/>